<dbReference type="AlphaFoldDB" id="A0AAU8IDU2"/>
<sequence length="161" mass="18076">MVLFTAITGSFNRRVMEVSTLLSLIRMIRVQGTDNRIELTQDTSRFDVEVRSEPITQAYGKMSILLLLSSYARPCGILQCDFILTAQSREVPETFSGGDYADVLKNLVTVEKFPYLHDVVASGAYTDEQAEESGDIRDDFDFGLERILNGIEHDLKTKMPG</sequence>
<proteinExistence type="predicted"/>
<protein>
    <submittedName>
        <fullName evidence="1">Uncharacterized protein</fullName>
    </submittedName>
</protein>
<accession>A0AAU8IDU2</accession>
<name>A0AAU8IDU2_9BACL</name>
<organism evidence="1">
    <name type="scientific">Sporolactobacillus sp. Y61</name>
    <dbReference type="NCBI Taxonomy" id="3160863"/>
    <lineage>
        <taxon>Bacteria</taxon>
        <taxon>Bacillati</taxon>
        <taxon>Bacillota</taxon>
        <taxon>Bacilli</taxon>
        <taxon>Bacillales</taxon>
        <taxon>Sporolactobacillaceae</taxon>
        <taxon>Sporolactobacillus</taxon>
    </lineage>
</organism>
<dbReference type="InterPro" id="IPR036271">
    <property type="entry name" value="Tet_transcr_reg_TetR-rel_C_sf"/>
</dbReference>
<dbReference type="EMBL" id="CP159510">
    <property type="protein sequence ID" value="XCJ16258.1"/>
    <property type="molecule type" value="Genomic_DNA"/>
</dbReference>
<dbReference type="SUPFAM" id="SSF48498">
    <property type="entry name" value="Tetracyclin repressor-like, C-terminal domain"/>
    <property type="match status" value="1"/>
</dbReference>
<dbReference type="Gene3D" id="1.10.357.10">
    <property type="entry name" value="Tetracycline Repressor, domain 2"/>
    <property type="match status" value="1"/>
</dbReference>
<dbReference type="RefSeq" id="WP_353947842.1">
    <property type="nucleotide sequence ID" value="NZ_CP159510.1"/>
</dbReference>
<gene>
    <name evidence="1" type="ORF">ABNN70_11250</name>
</gene>
<reference evidence="1" key="1">
    <citation type="submission" date="2024-06" db="EMBL/GenBank/DDBJ databases">
        <authorList>
            <person name="Fan A."/>
            <person name="Zhang F.Y."/>
            <person name="Zhang L."/>
        </authorList>
    </citation>
    <scope>NUCLEOTIDE SEQUENCE</scope>
    <source>
        <strain evidence="1">Y61</strain>
    </source>
</reference>
<evidence type="ECO:0000313" key="1">
    <source>
        <dbReference type="EMBL" id="XCJ16258.1"/>
    </source>
</evidence>